<dbReference type="RefSeq" id="WP_404549396.1">
    <property type="nucleotide sequence ID" value="NZ_JADIKJ010000046.1"/>
</dbReference>
<keyword evidence="3" id="KW-1185">Reference proteome</keyword>
<dbReference type="Pfam" id="PF13332">
    <property type="entry name" value="Fil_haemagg_2"/>
    <property type="match status" value="4"/>
</dbReference>
<gene>
    <name evidence="2" type="ORF">ISP15_18125</name>
</gene>
<evidence type="ECO:0000313" key="3">
    <source>
        <dbReference type="Proteomes" id="UP001620461"/>
    </source>
</evidence>
<name>A0ABW8JMA3_9GAMM</name>
<feature type="non-terminal residue" evidence="2">
    <location>
        <position position="1"/>
    </location>
</feature>
<evidence type="ECO:0000313" key="2">
    <source>
        <dbReference type="EMBL" id="MFK2902250.1"/>
    </source>
</evidence>
<evidence type="ECO:0000256" key="1">
    <source>
        <dbReference type="SAM" id="MobiDB-lite"/>
    </source>
</evidence>
<organism evidence="2 3">
    <name type="scientific">Dyella jejuensis</name>
    <dbReference type="NCBI Taxonomy" id="1432009"/>
    <lineage>
        <taxon>Bacteria</taxon>
        <taxon>Pseudomonadati</taxon>
        <taxon>Pseudomonadota</taxon>
        <taxon>Gammaproteobacteria</taxon>
        <taxon>Lysobacterales</taxon>
        <taxon>Rhodanobacteraceae</taxon>
        <taxon>Dyella</taxon>
    </lineage>
</organism>
<reference evidence="2 3" key="1">
    <citation type="submission" date="2020-10" db="EMBL/GenBank/DDBJ databases">
        <title>Phylogeny of dyella-like bacteria.</title>
        <authorList>
            <person name="Fu J."/>
        </authorList>
    </citation>
    <scope>NUCLEOTIDE SEQUENCE [LARGE SCALE GENOMIC DNA]</scope>
    <source>
        <strain evidence="2 3">JP1</strain>
    </source>
</reference>
<dbReference type="InterPro" id="IPR025157">
    <property type="entry name" value="Hemagglutinin_rpt"/>
</dbReference>
<protein>
    <submittedName>
        <fullName evidence="2">Hemagglutinin repeat-containing protein</fullName>
    </submittedName>
</protein>
<accession>A0ABW8JMA3</accession>
<feature type="compositionally biased region" description="Low complexity" evidence="1">
    <location>
        <begin position="306"/>
        <end position="318"/>
    </location>
</feature>
<feature type="region of interest" description="Disordered" evidence="1">
    <location>
        <begin position="817"/>
        <end position="837"/>
    </location>
</feature>
<proteinExistence type="predicted"/>
<feature type="non-terminal residue" evidence="2">
    <location>
        <position position="837"/>
    </location>
</feature>
<dbReference type="EMBL" id="JADIKJ010000046">
    <property type="protein sequence ID" value="MFK2902250.1"/>
    <property type="molecule type" value="Genomic_DNA"/>
</dbReference>
<comment type="caution">
    <text evidence="2">The sequence shown here is derived from an EMBL/GenBank/DDBJ whole genome shotgun (WGS) entry which is preliminary data.</text>
</comment>
<feature type="region of interest" description="Disordered" evidence="1">
    <location>
        <begin position="296"/>
        <end position="318"/>
    </location>
</feature>
<dbReference type="Proteomes" id="UP001620461">
    <property type="component" value="Unassembled WGS sequence"/>
</dbReference>
<sequence>AGTLTAQAGNDLILDHATLSAGQNLGLAAGHDLTATASTLTAGGDAQLLAGHDLTLNADRHTVDQGASDHLAVQTIHDVTTVHTGGSAVLAAGHDLTSQGAVLQAGQTLAGSAGHDVMLDAVTDTQVTQGYGRDGHTDITTLDTDQALRGTLWSGTNGVAISAGHDLTALAGTIASSQGNVALAAGHDVSLIAGQETHTQQHDTHSRTGNLLNHSQRSTHDVIGDTDAVGTQISGHTVSVAAGHDLTAQAAYLNANNTLTLAAGHDVTLADAHDLHSEEHDTAASRFSFFSTSSKRFGSVDPEGRSNQSSTQINQSTSVGSVLSGDSVTVAAGHDLSATHAQVVGTNDVALAAGNHLTLDAGQNTDDVSQAQSTRHTGLMNNGGLSVLIGNRSTKDGYSEHDVSYTGSIVGSLNGSVTLSAGNDVHITGSDVLSQTGTAIVGNNVTIDAAVGTSDIHQSHKVSQGGINVGIGGAAADAVNGALYSVQRGSQVQDGRLSALYAAQAGYQASDAVGMAQKGGLQEATQTNNPSGINLQVGLGGSSAGNTTTTHDDIAYGSHITSQGNVTLAATGGDLNLIGSQVSGQDVALAAANHLNLQSQAENHSLQNTDHNVSGGVGLQIGSDGIGIYAQASGGEGKAHGNGITHADTTVNANGTLTLISGNDTTLKGAQLIGHQVIGAIGHNLLIQSEQDTDDYASQQWQAGGKVVIGYGSGGSLSYNQSKVDSHYQSVNEVSGIQAGDGGFQLAVGGNTHLVGGVIASTADPGNNLLDTGSLTYENIHNEANYSASSVGISGGYGAGGSTVGNALSGIGTALSLTTPQHGKSSSDTNAGIAQGT</sequence>